<protein>
    <submittedName>
        <fullName evidence="2">Os04g0459300 protein</fullName>
    </submittedName>
</protein>
<reference evidence="3" key="1">
    <citation type="journal article" date="2005" name="Nature">
        <title>The map-based sequence of the rice genome.</title>
        <authorList>
            <consortium name="International rice genome sequencing project (IRGSP)"/>
            <person name="Matsumoto T."/>
            <person name="Wu J."/>
            <person name="Kanamori H."/>
            <person name="Katayose Y."/>
            <person name="Fujisawa M."/>
            <person name="Namiki N."/>
            <person name="Mizuno H."/>
            <person name="Yamamoto K."/>
            <person name="Antonio B.A."/>
            <person name="Baba T."/>
            <person name="Sakata K."/>
            <person name="Nagamura Y."/>
            <person name="Aoki H."/>
            <person name="Arikawa K."/>
            <person name="Arita K."/>
            <person name="Bito T."/>
            <person name="Chiden Y."/>
            <person name="Fujitsuka N."/>
            <person name="Fukunaka R."/>
            <person name="Hamada M."/>
            <person name="Harada C."/>
            <person name="Hayashi A."/>
            <person name="Hijishita S."/>
            <person name="Honda M."/>
            <person name="Hosokawa S."/>
            <person name="Ichikawa Y."/>
            <person name="Idonuma A."/>
            <person name="Iijima M."/>
            <person name="Ikeda M."/>
            <person name="Ikeno M."/>
            <person name="Ito K."/>
            <person name="Ito S."/>
            <person name="Ito T."/>
            <person name="Ito Y."/>
            <person name="Ito Y."/>
            <person name="Iwabuchi A."/>
            <person name="Kamiya K."/>
            <person name="Karasawa W."/>
            <person name="Kurita K."/>
            <person name="Katagiri S."/>
            <person name="Kikuta A."/>
            <person name="Kobayashi H."/>
            <person name="Kobayashi N."/>
            <person name="Machita K."/>
            <person name="Maehara T."/>
            <person name="Masukawa M."/>
            <person name="Mizubayashi T."/>
            <person name="Mukai Y."/>
            <person name="Nagasaki H."/>
            <person name="Nagata Y."/>
            <person name="Naito S."/>
            <person name="Nakashima M."/>
            <person name="Nakama Y."/>
            <person name="Nakamichi Y."/>
            <person name="Nakamura M."/>
            <person name="Meguro A."/>
            <person name="Negishi M."/>
            <person name="Ohta I."/>
            <person name="Ohta T."/>
            <person name="Okamoto M."/>
            <person name="Ono N."/>
            <person name="Saji S."/>
            <person name="Sakaguchi M."/>
            <person name="Sakai K."/>
            <person name="Shibata M."/>
            <person name="Shimokawa T."/>
            <person name="Song J."/>
            <person name="Takazaki Y."/>
            <person name="Terasawa K."/>
            <person name="Tsugane M."/>
            <person name="Tsuji K."/>
            <person name="Ueda S."/>
            <person name="Waki K."/>
            <person name="Yamagata H."/>
            <person name="Yamamoto M."/>
            <person name="Yamamoto S."/>
            <person name="Yamane H."/>
            <person name="Yoshiki S."/>
            <person name="Yoshihara R."/>
            <person name="Yukawa K."/>
            <person name="Zhong H."/>
            <person name="Yano M."/>
            <person name="Yuan Q."/>
            <person name="Ouyang S."/>
            <person name="Liu J."/>
            <person name="Jones K.M."/>
            <person name="Gansberger K."/>
            <person name="Moffat K."/>
            <person name="Hill J."/>
            <person name="Bera J."/>
            <person name="Fadrosh D."/>
            <person name="Jin S."/>
            <person name="Johri S."/>
            <person name="Kim M."/>
            <person name="Overton L."/>
            <person name="Reardon M."/>
            <person name="Tsitrin T."/>
            <person name="Vuong H."/>
            <person name="Weaver B."/>
            <person name="Ciecko A."/>
            <person name="Tallon L."/>
            <person name="Jackson J."/>
            <person name="Pai G."/>
            <person name="Aken S.V."/>
            <person name="Utterback T."/>
            <person name="Reidmuller S."/>
            <person name="Feldblyum T."/>
            <person name="Hsiao J."/>
            <person name="Zismann V."/>
            <person name="Iobst S."/>
            <person name="de Vazeille A.R."/>
            <person name="Buell C.R."/>
            <person name="Ying K."/>
            <person name="Li Y."/>
            <person name="Lu T."/>
            <person name="Huang Y."/>
            <person name="Zhao Q."/>
            <person name="Feng Q."/>
            <person name="Zhang L."/>
            <person name="Zhu J."/>
            <person name="Weng Q."/>
            <person name="Mu J."/>
            <person name="Lu Y."/>
            <person name="Fan D."/>
            <person name="Liu Y."/>
            <person name="Guan J."/>
            <person name="Zhang Y."/>
            <person name="Yu S."/>
            <person name="Liu X."/>
            <person name="Zhang Y."/>
            <person name="Hong G."/>
            <person name="Han B."/>
            <person name="Choisne N."/>
            <person name="Demange N."/>
            <person name="Orjeda G."/>
            <person name="Samain S."/>
            <person name="Cattolico L."/>
            <person name="Pelletier E."/>
            <person name="Couloux A."/>
            <person name="Segurens B."/>
            <person name="Wincker P."/>
            <person name="D'Hont A."/>
            <person name="Scarpelli C."/>
            <person name="Weissenbach J."/>
            <person name="Salanoubat M."/>
            <person name="Quetier F."/>
            <person name="Yu Y."/>
            <person name="Kim H.R."/>
            <person name="Rambo T."/>
            <person name="Currie J."/>
            <person name="Collura K."/>
            <person name="Luo M."/>
            <person name="Yang T."/>
            <person name="Ammiraju J.S.S."/>
            <person name="Engler F."/>
            <person name="Soderlund C."/>
            <person name="Wing R.A."/>
            <person name="Palmer L.E."/>
            <person name="de la Bastide M."/>
            <person name="Spiegel L."/>
            <person name="Nascimento L."/>
            <person name="Zutavern T."/>
            <person name="O'Shaughnessy A."/>
            <person name="Dike S."/>
            <person name="Dedhia N."/>
            <person name="Preston R."/>
            <person name="Balija V."/>
            <person name="McCombie W.R."/>
            <person name="Chow T."/>
            <person name="Chen H."/>
            <person name="Chung M."/>
            <person name="Chen C."/>
            <person name="Shaw J."/>
            <person name="Wu H."/>
            <person name="Hsiao K."/>
            <person name="Chao Y."/>
            <person name="Chu M."/>
            <person name="Cheng C."/>
            <person name="Hour A."/>
            <person name="Lee P."/>
            <person name="Lin S."/>
            <person name="Lin Y."/>
            <person name="Liou J."/>
            <person name="Liu S."/>
            <person name="Hsing Y."/>
            <person name="Raghuvanshi S."/>
            <person name="Mohanty A."/>
            <person name="Bharti A.K."/>
            <person name="Gaur A."/>
            <person name="Gupta V."/>
            <person name="Kumar D."/>
            <person name="Ravi V."/>
            <person name="Vij S."/>
            <person name="Kapur A."/>
            <person name="Khurana P."/>
            <person name="Khurana P."/>
            <person name="Khurana J.P."/>
            <person name="Tyagi A.K."/>
            <person name="Gaikwad K."/>
            <person name="Singh A."/>
            <person name="Dalal V."/>
            <person name="Srivastava S."/>
            <person name="Dixit A."/>
            <person name="Pal A.K."/>
            <person name="Ghazi I.A."/>
            <person name="Yadav M."/>
            <person name="Pandit A."/>
            <person name="Bhargava A."/>
            <person name="Sureshbabu K."/>
            <person name="Batra K."/>
            <person name="Sharma T.R."/>
            <person name="Mohapatra T."/>
            <person name="Singh N.K."/>
            <person name="Messing J."/>
            <person name="Nelson A.B."/>
            <person name="Fuks G."/>
            <person name="Kavchok S."/>
            <person name="Keizer G."/>
            <person name="Linton E."/>
            <person name="Llaca V."/>
            <person name="Song R."/>
            <person name="Tanyolac B."/>
            <person name="Young S."/>
            <person name="Ho-Il K."/>
            <person name="Hahn J.H."/>
            <person name="Sangsakoo G."/>
            <person name="Vanavichit A."/>
            <person name="de Mattos Luiz.A.T."/>
            <person name="Zimmer P.D."/>
            <person name="Malone G."/>
            <person name="Dellagostin O."/>
            <person name="de Oliveira A.C."/>
            <person name="Bevan M."/>
            <person name="Bancroft I."/>
            <person name="Minx P."/>
            <person name="Cordum H."/>
            <person name="Wilson R."/>
            <person name="Cheng Z."/>
            <person name="Jin W."/>
            <person name="Jiang J."/>
            <person name="Leong S.A."/>
            <person name="Iwama H."/>
            <person name="Gojobori T."/>
            <person name="Itoh T."/>
            <person name="Niimura Y."/>
            <person name="Fujii Y."/>
            <person name="Habara T."/>
            <person name="Sakai H."/>
            <person name="Sato Y."/>
            <person name="Wilson G."/>
            <person name="Kumar K."/>
            <person name="McCouch S."/>
            <person name="Juretic N."/>
            <person name="Hoen D."/>
            <person name="Wright S."/>
            <person name="Bruskiewich R."/>
            <person name="Bureau T."/>
            <person name="Miyao A."/>
            <person name="Hirochika H."/>
            <person name="Nishikawa T."/>
            <person name="Kadowaki K."/>
            <person name="Sugiura M."/>
            <person name="Burr B."/>
            <person name="Sasaki T."/>
        </authorList>
    </citation>
    <scope>NUCLEOTIDE SEQUENCE [LARGE SCALE GENOMIC DNA]</scope>
    <source>
        <strain evidence="3">cv. Nipponbare</strain>
    </source>
</reference>
<dbReference type="PaxDb" id="39947-A0A0P0WB89"/>
<organism evidence="2 3">
    <name type="scientific">Oryza sativa subsp. japonica</name>
    <name type="common">Rice</name>
    <dbReference type="NCBI Taxonomy" id="39947"/>
    <lineage>
        <taxon>Eukaryota</taxon>
        <taxon>Viridiplantae</taxon>
        <taxon>Streptophyta</taxon>
        <taxon>Embryophyta</taxon>
        <taxon>Tracheophyta</taxon>
        <taxon>Spermatophyta</taxon>
        <taxon>Magnoliopsida</taxon>
        <taxon>Liliopsida</taxon>
        <taxon>Poales</taxon>
        <taxon>Poaceae</taxon>
        <taxon>BOP clade</taxon>
        <taxon>Oryzoideae</taxon>
        <taxon>Oryzeae</taxon>
        <taxon>Oryzinae</taxon>
        <taxon>Oryza</taxon>
        <taxon>Oryza sativa</taxon>
    </lineage>
</organism>
<evidence type="ECO:0000313" key="2">
    <source>
        <dbReference type="EMBL" id="BAS89531.1"/>
    </source>
</evidence>
<accession>A0A0P0WB89</accession>
<dbReference type="Proteomes" id="UP000059680">
    <property type="component" value="Chromosome 4"/>
</dbReference>
<feature type="region of interest" description="Disordered" evidence="1">
    <location>
        <begin position="1"/>
        <end position="80"/>
    </location>
</feature>
<reference evidence="2 3" key="3">
    <citation type="journal article" date="2013" name="Rice">
        <title>Improvement of the Oryza sativa Nipponbare reference genome using next generation sequence and optical map data.</title>
        <authorList>
            <person name="Kawahara Y."/>
            <person name="de la Bastide M."/>
            <person name="Hamilton J.P."/>
            <person name="Kanamori H."/>
            <person name="McCombie W.R."/>
            <person name="Ouyang S."/>
            <person name="Schwartz D.C."/>
            <person name="Tanaka T."/>
            <person name="Wu J."/>
            <person name="Zhou S."/>
            <person name="Childs K.L."/>
            <person name="Davidson R.M."/>
            <person name="Lin H."/>
            <person name="Quesada-Ocampo L."/>
            <person name="Vaillancourt B."/>
            <person name="Sakai H."/>
            <person name="Lee S.S."/>
            <person name="Kim J."/>
            <person name="Numa H."/>
            <person name="Itoh T."/>
            <person name="Buell C.R."/>
            <person name="Matsumoto T."/>
        </authorList>
    </citation>
    <scope>NUCLEOTIDE SEQUENCE [LARGE SCALE GENOMIC DNA]</scope>
    <source>
        <strain evidence="3">cv. Nipponbare</strain>
    </source>
</reference>
<reference evidence="2 3" key="2">
    <citation type="journal article" date="2013" name="Plant Cell Physiol.">
        <title>Rice Annotation Project Database (RAP-DB): an integrative and interactive database for rice genomics.</title>
        <authorList>
            <person name="Sakai H."/>
            <person name="Lee S.S."/>
            <person name="Tanaka T."/>
            <person name="Numa H."/>
            <person name="Kim J."/>
            <person name="Kawahara Y."/>
            <person name="Wakimoto H."/>
            <person name="Yang C.C."/>
            <person name="Iwamoto M."/>
            <person name="Abe T."/>
            <person name="Yamada Y."/>
            <person name="Muto A."/>
            <person name="Inokuchi H."/>
            <person name="Ikemura T."/>
            <person name="Matsumoto T."/>
            <person name="Sasaki T."/>
            <person name="Itoh T."/>
        </authorList>
    </citation>
    <scope>NUCLEOTIDE SEQUENCE [LARGE SCALE GENOMIC DNA]</scope>
    <source>
        <strain evidence="3">cv. Nipponbare</strain>
    </source>
</reference>
<keyword evidence="3" id="KW-1185">Reference proteome</keyword>
<sequence length="80" mass="8626">MERRRRHQRAGRRIQAVPRRGEQERQQRVSRLVAVTAIEDAGDESGDGGWAGESPLPSPSPGIASDCSSASVGDNAEVEE</sequence>
<evidence type="ECO:0000256" key="1">
    <source>
        <dbReference type="SAM" id="MobiDB-lite"/>
    </source>
</evidence>
<dbReference type="EMBL" id="AP014960">
    <property type="protein sequence ID" value="BAS89531.1"/>
    <property type="molecule type" value="Genomic_DNA"/>
</dbReference>
<evidence type="ECO:0000313" key="3">
    <source>
        <dbReference type="Proteomes" id="UP000059680"/>
    </source>
</evidence>
<gene>
    <name evidence="2" type="ordered locus">Os04g0459300</name>
    <name evidence="2" type="ORF">OSNPB_040459300</name>
</gene>
<dbReference type="AlphaFoldDB" id="A0A0P0WB89"/>
<dbReference type="InParanoid" id="A0A0P0WB89"/>
<name>A0A0P0WB89_ORYSJ</name>
<feature type="compositionally biased region" description="Basic residues" evidence="1">
    <location>
        <begin position="1"/>
        <end position="12"/>
    </location>
</feature>
<proteinExistence type="predicted"/>